<reference evidence="8" key="1">
    <citation type="submission" date="2010-07" db="EMBL/GenBank/DDBJ databases">
        <title>The genome sequence of Gaeumannomyces graminis var. tritici strain R3-111a-1.</title>
        <authorList>
            <consortium name="The Broad Institute Genome Sequencing Platform"/>
            <person name="Ma L.-J."/>
            <person name="Dead R."/>
            <person name="Young S."/>
            <person name="Zeng Q."/>
            <person name="Koehrsen M."/>
            <person name="Alvarado L."/>
            <person name="Berlin A."/>
            <person name="Chapman S.B."/>
            <person name="Chen Z."/>
            <person name="Freedman E."/>
            <person name="Gellesch M."/>
            <person name="Goldberg J."/>
            <person name="Griggs A."/>
            <person name="Gujja S."/>
            <person name="Heilman E.R."/>
            <person name="Heiman D."/>
            <person name="Hepburn T."/>
            <person name="Howarth C."/>
            <person name="Jen D."/>
            <person name="Larson L."/>
            <person name="Mehta T."/>
            <person name="Neiman D."/>
            <person name="Pearson M."/>
            <person name="Roberts A."/>
            <person name="Saif S."/>
            <person name="Shea T."/>
            <person name="Shenoy N."/>
            <person name="Sisk P."/>
            <person name="Stolte C."/>
            <person name="Sykes S."/>
            <person name="Walk T."/>
            <person name="White J."/>
            <person name="Yandava C."/>
            <person name="Haas B."/>
            <person name="Nusbaum C."/>
            <person name="Birren B."/>
        </authorList>
    </citation>
    <scope>NUCLEOTIDE SEQUENCE [LARGE SCALE GENOMIC DNA]</scope>
    <source>
        <strain evidence="8">R3-111a-1</strain>
    </source>
</reference>
<protein>
    <recommendedName>
        <fullName evidence="5">Ketoreductase domain-containing protein</fullName>
    </recommendedName>
</protein>
<dbReference type="PROSITE" id="PS00061">
    <property type="entry name" value="ADH_SHORT"/>
    <property type="match status" value="1"/>
</dbReference>
<keyword evidence="2" id="KW-0521">NADP</keyword>
<dbReference type="GeneID" id="20354499"/>
<sequence>MAAVTQKLAGKLAVITGGGSGIGRAVAKRFAADGASCVLVGRSSIKLRETVLALERPADHSICTGDVTKPELWDKLALHFRDMAILVNAAGISQNRLIIRLQPETIDAVIDTNLKGTILGCKAAATAMIKYKKGCIINVSSILGVQGGRGASAYAASKAGVLGLTRSLAAELGGANIRVNAIIPGFVSGTGMTPEIGDKVNSIPLRRMGTPEEIADAAAFLATNEYASNCMLNIDGGYSAV</sequence>
<dbReference type="EnsemblFungi" id="EJT68378">
    <property type="protein sequence ID" value="EJT68378"/>
    <property type="gene ID" value="GGTG_14041"/>
</dbReference>
<keyword evidence="3" id="KW-0560">Oxidoreductase</keyword>
<feature type="domain" description="Ketoreductase" evidence="5">
    <location>
        <begin position="11"/>
        <end position="190"/>
    </location>
</feature>
<gene>
    <name evidence="7" type="primary">20354499</name>
    <name evidence="6" type="ORF">GGTG_14041</name>
</gene>
<dbReference type="HOGENOM" id="CLU_010194_1_3_1"/>
<dbReference type="SUPFAM" id="SSF51735">
    <property type="entry name" value="NAD(P)-binding Rossmann-fold domains"/>
    <property type="match status" value="1"/>
</dbReference>
<dbReference type="InterPro" id="IPR020904">
    <property type="entry name" value="Sc_DH/Rdtase_CS"/>
</dbReference>
<dbReference type="PRINTS" id="PR00080">
    <property type="entry name" value="SDRFAMILY"/>
</dbReference>
<dbReference type="PANTHER" id="PTHR42760:SF133">
    <property type="entry name" value="3-OXOACYL-[ACYL-CARRIER-PROTEIN] REDUCTASE"/>
    <property type="match status" value="1"/>
</dbReference>
<dbReference type="Pfam" id="PF00106">
    <property type="entry name" value="adh_short"/>
    <property type="match status" value="1"/>
</dbReference>
<reference evidence="6" key="2">
    <citation type="submission" date="2010-07" db="EMBL/GenBank/DDBJ databases">
        <authorList>
            <consortium name="The Broad Institute Genome Sequencing Platform"/>
            <consortium name="Broad Institute Genome Sequencing Center for Infectious Disease"/>
            <person name="Ma L.-J."/>
            <person name="Dead R."/>
            <person name="Young S."/>
            <person name="Zeng Q."/>
            <person name="Koehrsen M."/>
            <person name="Alvarado L."/>
            <person name="Berlin A."/>
            <person name="Chapman S.B."/>
            <person name="Chen Z."/>
            <person name="Freedman E."/>
            <person name="Gellesch M."/>
            <person name="Goldberg J."/>
            <person name="Griggs A."/>
            <person name="Gujja S."/>
            <person name="Heilman E.R."/>
            <person name="Heiman D."/>
            <person name="Hepburn T."/>
            <person name="Howarth C."/>
            <person name="Jen D."/>
            <person name="Larson L."/>
            <person name="Mehta T."/>
            <person name="Neiman D."/>
            <person name="Pearson M."/>
            <person name="Roberts A."/>
            <person name="Saif S."/>
            <person name="Shea T."/>
            <person name="Shenoy N."/>
            <person name="Sisk P."/>
            <person name="Stolte C."/>
            <person name="Sykes S."/>
            <person name="Walk T."/>
            <person name="White J."/>
            <person name="Yandava C."/>
            <person name="Haas B."/>
            <person name="Nusbaum C."/>
            <person name="Birren B."/>
        </authorList>
    </citation>
    <scope>NUCLEOTIDE SEQUENCE</scope>
    <source>
        <strain evidence="6">R3-111a-1</strain>
    </source>
</reference>
<evidence type="ECO:0000313" key="6">
    <source>
        <dbReference type="EMBL" id="EJT68378.1"/>
    </source>
</evidence>
<dbReference type="FunFam" id="3.40.50.720:FF:000084">
    <property type="entry name" value="Short-chain dehydrogenase reductase"/>
    <property type="match status" value="1"/>
</dbReference>
<accession>J3PKI6</accession>
<dbReference type="PRINTS" id="PR00081">
    <property type="entry name" value="GDHRDH"/>
</dbReference>
<reference evidence="7" key="4">
    <citation type="journal article" date="2015" name="G3 (Bethesda)">
        <title>Genome sequences of three phytopathogenic species of the Magnaporthaceae family of fungi.</title>
        <authorList>
            <person name="Okagaki L.H."/>
            <person name="Nunes C.C."/>
            <person name="Sailsbery J."/>
            <person name="Clay B."/>
            <person name="Brown D."/>
            <person name="John T."/>
            <person name="Oh Y."/>
            <person name="Young N."/>
            <person name="Fitzgerald M."/>
            <person name="Haas B.J."/>
            <person name="Zeng Q."/>
            <person name="Young S."/>
            <person name="Adiconis X."/>
            <person name="Fan L."/>
            <person name="Levin J.Z."/>
            <person name="Mitchell T.K."/>
            <person name="Okubara P.A."/>
            <person name="Farman M.L."/>
            <person name="Kohn L.M."/>
            <person name="Birren B."/>
            <person name="Ma L.-J."/>
            <person name="Dean R.A."/>
        </authorList>
    </citation>
    <scope>NUCLEOTIDE SEQUENCE</scope>
    <source>
        <strain evidence="7">R3-111a-1</strain>
    </source>
</reference>
<comment type="similarity">
    <text evidence="1 4">Belongs to the short-chain dehydrogenases/reductases (SDR) family.</text>
</comment>
<dbReference type="eggNOG" id="KOG1200">
    <property type="taxonomic scope" value="Eukaryota"/>
</dbReference>
<dbReference type="RefSeq" id="XP_009230232.1">
    <property type="nucleotide sequence ID" value="XM_009231968.1"/>
</dbReference>
<dbReference type="SMART" id="SM00822">
    <property type="entry name" value="PKS_KR"/>
    <property type="match status" value="1"/>
</dbReference>
<dbReference type="InterPro" id="IPR002347">
    <property type="entry name" value="SDR_fam"/>
</dbReference>
<evidence type="ECO:0000256" key="2">
    <source>
        <dbReference type="ARBA" id="ARBA00022857"/>
    </source>
</evidence>
<evidence type="ECO:0000256" key="1">
    <source>
        <dbReference type="ARBA" id="ARBA00006484"/>
    </source>
</evidence>
<dbReference type="VEuPathDB" id="FungiDB:GGTG_14041"/>
<reference evidence="6" key="3">
    <citation type="submission" date="2010-09" db="EMBL/GenBank/DDBJ databases">
        <title>Annotation of Gaeumannomyces graminis var. tritici R3-111a-1.</title>
        <authorList>
            <consortium name="The Broad Institute Genome Sequencing Platform"/>
            <person name="Ma L.-J."/>
            <person name="Dead R."/>
            <person name="Young S.K."/>
            <person name="Zeng Q."/>
            <person name="Gargeya S."/>
            <person name="Fitzgerald M."/>
            <person name="Haas B."/>
            <person name="Abouelleil A."/>
            <person name="Alvarado L."/>
            <person name="Arachchi H.M."/>
            <person name="Berlin A."/>
            <person name="Brown A."/>
            <person name="Chapman S.B."/>
            <person name="Chen Z."/>
            <person name="Dunbar C."/>
            <person name="Freedman E."/>
            <person name="Gearin G."/>
            <person name="Gellesch M."/>
            <person name="Goldberg J."/>
            <person name="Griggs A."/>
            <person name="Gujja S."/>
            <person name="Heiman D."/>
            <person name="Howarth C."/>
            <person name="Larson L."/>
            <person name="Lui A."/>
            <person name="MacDonald P.J.P."/>
            <person name="Mehta T."/>
            <person name="Montmayeur A."/>
            <person name="Murphy C."/>
            <person name="Neiman D."/>
            <person name="Pearson M."/>
            <person name="Priest M."/>
            <person name="Roberts A."/>
            <person name="Saif S."/>
            <person name="Shea T."/>
            <person name="Shenoy N."/>
            <person name="Sisk P."/>
            <person name="Stolte C."/>
            <person name="Sykes S."/>
            <person name="Yandava C."/>
            <person name="Wortman J."/>
            <person name="Nusbaum C."/>
            <person name="Birren B."/>
        </authorList>
    </citation>
    <scope>NUCLEOTIDE SEQUENCE</scope>
    <source>
        <strain evidence="6">R3-111a-1</strain>
    </source>
</reference>
<organism evidence="6">
    <name type="scientific">Gaeumannomyces tritici (strain R3-111a-1)</name>
    <name type="common">Wheat and barley take-all root rot fungus</name>
    <name type="synonym">Gaeumannomyces graminis var. tritici</name>
    <dbReference type="NCBI Taxonomy" id="644352"/>
    <lineage>
        <taxon>Eukaryota</taxon>
        <taxon>Fungi</taxon>
        <taxon>Dikarya</taxon>
        <taxon>Ascomycota</taxon>
        <taxon>Pezizomycotina</taxon>
        <taxon>Sordariomycetes</taxon>
        <taxon>Sordariomycetidae</taxon>
        <taxon>Magnaporthales</taxon>
        <taxon>Magnaporthaceae</taxon>
        <taxon>Gaeumannomyces</taxon>
    </lineage>
</organism>
<dbReference type="InterPro" id="IPR057326">
    <property type="entry name" value="KR_dom"/>
</dbReference>
<reference evidence="7" key="5">
    <citation type="submission" date="2018-04" db="UniProtKB">
        <authorList>
            <consortium name="EnsemblFungi"/>
        </authorList>
    </citation>
    <scope>IDENTIFICATION</scope>
    <source>
        <strain evidence="7">R3-111a-1</strain>
    </source>
</reference>
<dbReference type="PANTHER" id="PTHR42760">
    <property type="entry name" value="SHORT-CHAIN DEHYDROGENASES/REDUCTASES FAMILY MEMBER"/>
    <property type="match status" value="1"/>
</dbReference>
<evidence type="ECO:0000256" key="4">
    <source>
        <dbReference type="RuleBase" id="RU000363"/>
    </source>
</evidence>
<dbReference type="Gene3D" id="3.40.50.720">
    <property type="entry name" value="NAD(P)-binding Rossmann-like Domain"/>
    <property type="match status" value="1"/>
</dbReference>
<dbReference type="Proteomes" id="UP000006039">
    <property type="component" value="Unassembled WGS sequence"/>
</dbReference>
<dbReference type="GO" id="GO:0006633">
    <property type="term" value="P:fatty acid biosynthetic process"/>
    <property type="evidence" value="ECO:0007669"/>
    <property type="project" value="TreeGrafter"/>
</dbReference>
<dbReference type="OrthoDB" id="47007at2759"/>
<dbReference type="GO" id="GO:0016616">
    <property type="term" value="F:oxidoreductase activity, acting on the CH-OH group of donors, NAD or NADP as acceptor"/>
    <property type="evidence" value="ECO:0007669"/>
    <property type="project" value="TreeGrafter"/>
</dbReference>
<evidence type="ECO:0000313" key="7">
    <source>
        <dbReference type="EnsemblFungi" id="EJT68378"/>
    </source>
</evidence>
<evidence type="ECO:0000313" key="8">
    <source>
        <dbReference type="Proteomes" id="UP000006039"/>
    </source>
</evidence>
<dbReference type="AlphaFoldDB" id="J3PKI6"/>
<keyword evidence="8" id="KW-1185">Reference proteome</keyword>
<dbReference type="EMBL" id="GL385505">
    <property type="protein sequence ID" value="EJT68378.1"/>
    <property type="molecule type" value="Genomic_DNA"/>
</dbReference>
<name>J3PKI6_GAET3</name>
<evidence type="ECO:0000256" key="3">
    <source>
        <dbReference type="ARBA" id="ARBA00023002"/>
    </source>
</evidence>
<proteinExistence type="inferred from homology"/>
<dbReference type="STRING" id="644352.J3PKI6"/>
<evidence type="ECO:0000259" key="5">
    <source>
        <dbReference type="SMART" id="SM00822"/>
    </source>
</evidence>
<dbReference type="GO" id="GO:0048038">
    <property type="term" value="F:quinone binding"/>
    <property type="evidence" value="ECO:0007669"/>
    <property type="project" value="TreeGrafter"/>
</dbReference>
<dbReference type="InterPro" id="IPR036291">
    <property type="entry name" value="NAD(P)-bd_dom_sf"/>
</dbReference>